<evidence type="ECO:0000313" key="3">
    <source>
        <dbReference type="Proteomes" id="UP000198286"/>
    </source>
</evidence>
<feature type="domain" description="SnoaL-like" evidence="1">
    <location>
        <begin position="38"/>
        <end position="92"/>
    </location>
</feature>
<reference evidence="2 3" key="1">
    <citation type="journal article" date="2017" name="Lancet Infect. Dis.">
        <title>Global outbreak of severe Mycobacterium chimaera disease after cardiac surgery: a molecular epidemiological study.</title>
        <authorList>
            <person name="van Ingen J."/>
            <person name="Kohl T."/>
            <person name="Kranzer K."/>
            <person name="Hasse B."/>
            <person name="Keller P."/>
            <person name="Szafranska A."/>
            <person name="Hillemann D."/>
            <person name="Chand M."/>
            <person name="Schreiber P."/>
            <person name="Sommerstein R."/>
            <person name="Berger C."/>
            <person name="Genoni M."/>
            <person name="Ruegg C."/>
            <person name="Troillet N."/>
            <person name="Widmer A.F."/>
            <person name="Becker S.L."/>
            <person name="Herrmann M."/>
            <person name="Eckmanns T."/>
            <person name="Haller S."/>
            <person name="Hoeller C."/>
            <person name="Debast S.B."/>
            <person name="Wolfhagen M.J."/>
            <person name="Hopman J."/>
            <person name="Kluytmans J."/>
            <person name="Langelaar M."/>
            <person name="Notermans D.W."/>
            <person name="ten Oever J."/>
            <person name="van den Barselaar P."/>
            <person name="Vonk A.B.A."/>
            <person name="Vos M.C."/>
            <person name="Ahmed N."/>
            <person name="Brown T."/>
            <person name="Crook D."/>
            <person name="Lamagni T."/>
            <person name="Phin N."/>
            <person name="Smith E.G."/>
            <person name="Zambon M."/>
            <person name="Serr A."/>
            <person name="Goetting T."/>
            <person name="Ebner W."/>
            <person name="Thuermer A."/>
            <person name="Utpatel C."/>
            <person name="Sproer C."/>
            <person name="Bunk B."/>
            <person name="Nubel U."/>
            <person name="Bloemberg G."/>
            <person name="Bottger E."/>
            <person name="Niemann S."/>
            <person name="Wagner D."/>
            <person name="Sax H."/>
        </authorList>
    </citation>
    <scope>NUCLEOTIDE SEQUENCE [LARGE SCALE GENOMIC DNA]</scope>
    <source>
        <strain evidence="2 3">ZUERICH-2</strain>
    </source>
</reference>
<sequence>MTPRLHSADELQWCREIMSTPKFSRSELAAAFEQFEATVDAAAQSHDWDAWVQHYTPDVLYIEHAAGTMHGRDEVREWISRTMGSFPGSHMVAFPSLWSVIDEPTGRIIMELDNPMRDPGDGTVIGATNISIITYAGDGLWRQQEDIYNPLRFVQATMKWCRKAQELGTLDEDAARFMEQYGGAAQ</sequence>
<dbReference type="Pfam" id="PF12680">
    <property type="entry name" value="SnoaL_2"/>
    <property type="match status" value="1"/>
</dbReference>
<protein>
    <submittedName>
        <fullName evidence="2">SnoaL-like polyketide cyclase</fullName>
    </submittedName>
</protein>
<name>A0A7U5RYE6_MYCIT</name>
<gene>
    <name evidence="2" type="ORF">MYCOZU2_05603</name>
</gene>
<dbReference type="InterPro" id="IPR037401">
    <property type="entry name" value="SnoaL-like"/>
</dbReference>
<evidence type="ECO:0000313" key="2">
    <source>
        <dbReference type="EMBL" id="ASL17949.1"/>
    </source>
</evidence>
<proteinExistence type="predicted"/>
<accession>A0A7U5RYE6</accession>
<dbReference type="Gene3D" id="3.10.450.50">
    <property type="match status" value="1"/>
</dbReference>
<evidence type="ECO:0000259" key="1">
    <source>
        <dbReference type="Pfam" id="PF12680"/>
    </source>
</evidence>
<dbReference type="EMBL" id="CP015267">
    <property type="protein sequence ID" value="ASL17949.1"/>
    <property type="molecule type" value="Genomic_DNA"/>
</dbReference>
<dbReference type="Proteomes" id="UP000198286">
    <property type="component" value="Chromosome"/>
</dbReference>
<organism evidence="2 3">
    <name type="scientific">Mycobacterium intracellulare subsp. chimaera</name>
    <dbReference type="NCBI Taxonomy" id="222805"/>
    <lineage>
        <taxon>Bacteria</taxon>
        <taxon>Bacillati</taxon>
        <taxon>Actinomycetota</taxon>
        <taxon>Actinomycetes</taxon>
        <taxon>Mycobacteriales</taxon>
        <taxon>Mycobacteriaceae</taxon>
        <taxon>Mycobacterium</taxon>
        <taxon>Mycobacterium avium complex (MAC)</taxon>
    </lineage>
</organism>
<dbReference type="InterPro" id="IPR032710">
    <property type="entry name" value="NTF2-like_dom_sf"/>
</dbReference>
<dbReference type="AlphaFoldDB" id="A0A7U5RYE6"/>
<dbReference type="SUPFAM" id="SSF54427">
    <property type="entry name" value="NTF2-like"/>
    <property type="match status" value="1"/>
</dbReference>